<accession>A0ABS6DP94</accession>
<feature type="signal peptide" evidence="2">
    <location>
        <begin position="1"/>
        <end position="27"/>
    </location>
</feature>
<dbReference type="EMBL" id="JAHMHH010000001">
    <property type="protein sequence ID" value="MBU4691986.1"/>
    <property type="molecule type" value="Genomic_DNA"/>
</dbReference>
<reference evidence="3" key="1">
    <citation type="submission" date="2021-06" db="EMBL/GenBank/DDBJ databases">
        <title>Novel Mycoplasma species detected in California sea lions (Zalophus californianus) from the USA.</title>
        <authorList>
            <person name="Volokhov D.V."/>
            <person name="Furtak V.A."/>
            <person name="Zagorodnyaya T.A."/>
        </authorList>
    </citation>
    <scope>NUCLEOTIDE SEQUENCE [LARGE SCALE GENOMIC DNA]</scope>
    <source>
        <strain evidence="3">CSL 5346</strain>
    </source>
</reference>
<feature type="region of interest" description="Disordered" evidence="1">
    <location>
        <begin position="31"/>
        <end position="149"/>
    </location>
</feature>
<feature type="compositionally biased region" description="Basic and acidic residues" evidence="1">
    <location>
        <begin position="65"/>
        <end position="97"/>
    </location>
</feature>
<sequence length="1290" mass="148955">MKKTKFLILIPLAAVTPFFLVSCTVNNQNNLTNKKNESNLSAFSNSPNDNSNSNNSNNNENDSSNSKKDNNNNGTEKNKNPEKESNAIDDDNHKESNPEPNDVNNDIEKNKNHDQESNDADNHAGSSDDNSNSSNNNQPSNEPMPNEEEIDNKKELQIAKSTNFNPETTFNSVTYYLEIKNFEEIYSQNLNIQVKLISKTSLYNAEISKLEDKLLLKINFDDLNENTSYKLEKLEISSANKQTSINLVNKDFSFVTLKQNKENVEHINLESNLLDSDRVLINSLQQANSYSNNDQNINTNISDLAKENLKNNSLYSIYFSELDKTFKYEITSNIRVERNLSEVVFNNKIDNNDSVKFTLKNLNNLTPNNVQVLVKGWDGKDVWTKWLQVQKNSNEITLQKNQLNKYLTKYVITAIKDSQNQYKVVLNENNIFLNNTNLHNLEVSHFSVYKDETNKDIFGSLMLNWTNEQANLLRNKVFALTFEAKQKVYVKKSHTEPGGLFTSPTEVVDNKHEQFDDINKVYKFKTIYVNFEDLWKFKLNGLQEKIEYKLSKINIQNKNEYFDIVSPITYRNSSYFNFNFNWKNNDKLINQLRNETDQFTENNSNLVANSLNLSKSQLFANHDLSKNNIPFSISNLSQLINYNYEVHKVKTLYKNRKPYNNPNTNNIEFVDYKILKNNNLYNLYWFKTRDYLAKQPFVLNDQKTEASISKNLNSIVNLDSIPSEDVIFWITFELNPNPQRPLKWTEFNDVFSRVTIPISYKNLLKYNKLENVEFLYSMNSENNEFQADIAAKIKALLSFSIELDKNKILTLKISTKDNKIVLNNTNWLHNLSSERSIFINTADLFVYWIQPNNDSKIISFKEYETLDNLSIKTTSVAYSNTYELKQKTKETEVKNSNGTVSNRDIDNYLEDEVKPEEKNKRLFSEDSSVGIDEARKRAYSLSSKSDGTWNIFAKVNDDPNDYRFWTFSNYHVWAINKSAAAKFATISKSESGNEVLTIKKGQILAPTLISEDYSNKSEPVFYKPGNRDDMEVKGNLYEFNFENSEDKITYEVIADYTGNFKNNFDALKDNLGQTEKDNNDEKDTNKADLLVAIVDFKSIFKKFENKNLNQEIDGKTLTEQEKNAIKHVLSFKTLKPMKISKLSRYMTSYNNLNSYIGSIPKVPTINKDGQVEAARYREYLYGANSIALHLNSDSDISHSYNGAVYTEVENFDLFSGSSGSAVYDHEGKFLGLVKQGTASRINNFIFVDTQKYSYFGNDDTKYNQGTFYAISNKLNYLYPSTFNKVFSDEN</sequence>
<feature type="chain" id="PRO_5047016233" description="DUF31 domain-containing protein" evidence="2">
    <location>
        <begin position="28"/>
        <end position="1290"/>
    </location>
</feature>
<evidence type="ECO:0000256" key="2">
    <source>
        <dbReference type="SAM" id="SignalP"/>
    </source>
</evidence>
<keyword evidence="2" id="KW-0732">Signal</keyword>
<protein>
    <recommendedName>
        <fullName evidence="5">DUF31 domain-containing protein</fullName>
    </recommendedName>
</protein>
<proteinExistence type="predicted"/>
<evidence type="ECO:0000313" key="4">
    <source>
        <dbReference type="Proteomes" id="UP000718793"/>
    </source>
</evidence>
<evidence type="ECO:0000256" key="1">
    <source>
        <dbReference type="SAM" id="MobiDB-lite"/>
    </source>
</evidence>
<dbReference type="Proteomes" id="UP000718793">
    <property type="component" value="Unassembled WGS sequence"/>
</dbReference>
<dbReference type="RefSeq" id="WP_216488189.1">
    <property type="nucleotide sequence ID" value="NZ_JAHMHH010000001.1"/>
</dbReference>
<comment type="caution">
    <text evidence="3">The sequence shown here is derived from an EMBL/GenBank/DDBJ whole genome shotgun (WGS) entry which is preliminary data.</text>
</comment>
<name>A0ABS6DP94_9MOLU</name>
<feature type="compositionally biased region" description="Low complexity" evidence="1">
    <location>
        <begin position="123"/>
        <end position="141"/>
    </location>
</feature>
<feature type="compositionally biased region" description="Low complexity" evidence="1">
    <location>
        <begin position="31"/>
        <end position="64"/>
    </location>
</feature>
<feature type="compositionally biased region" description="Basic and acidic residues" evidence="1">
    <location>
        <begin position="106"/>
        <end position="122"/>
    </location>
</feature>
<keyword evidence="4" id="KW-1185">Reference proteome</keyword>
<evidence type="ECO:0008006" key="5">
    <source>
        <dbReference type="Google" id="ProtNLM"/>
    </source>
</evidence>
<dbReference type="PROSITE" id="PS51257">
    <property type="entry name" value="PROKAR_LIPOPROTEIN"/>
    <property type="match status" value="1"/>
</dbReference>
<evidence type="ECO:0000313" key="3">
    <source>
        <dbReference type="EMBL" id="MBU4691986.1"/>
    </source>
</evidence>
<organism evidence="3 4">
    <name type="scientific">Mycoplasma zalophi</name>
    <dbReference type="NCBI Taxonomy" id="191287"/>
    <lineage>
        <taxon>Bacteria</taxon>
        <taxon>Bacillati</taxon>
        <taxon>Mycoplasmatota</taxon>
        <taxon>Mollicutes</taxon>
        <taxon>Mycoplasmataceae</taxon>
        <taxon>Mycoplasma</taxon>
    </lineage>
</organism>
<gene>
    <name evidence="3" type="ORF">KQ875_00015</name>
</gene>